<dbReference type="RefSeq" id="WP_012874740.1">
    <property type="nucleotide sequence ID" value="NC_013525.1"/>
</dbReference>
<accession>D1CFJ9</accession>
<dbReference type="SUPFAM" id="SSF53659">
    <property type="entry name" value="Isocitrate/Isopropylmalate dehydrogenase-like"/>
    <property type="match status" value="1"/>
</dbReference>
<comment type="similarity">
    <text evidence="1">Belongs to the isocitrate and isopropylmalate dehydrogenases family.</text>
</comment>
<dbReference type="KEGG" id="ttr:Tter_0788"/>
<dbReference type="GO" id="GO:0000287">
    <property type="term" value="F:magnesium ion binding"/>
    <property type="evidence" value="ECO:0007669"/>
    <property type="project" value="InterPro"/>
</dbReference>
<dbReference type="FunFam" id="3.40.718.10:FF:000014">
    <property type="entry name" value="Isocitrate dehydrogenase (NAD(+))"/>
    <property type="match status" value="1"/>
</dbReference>
<proteinExistence type="inferred from homology"/>
<dbReference type="InterPro" id="IPR019818">
    <property type="entry name" value="IsoCit/isopropylmalate_DH_CS"/>
</dbReference>
<dbReference type="PANTHER" id="PTHR11835">
    <property type="entry name" value="DECARBOXYLATING DEHYDROGENASES-ISOCITRATE, ISOPROPYLMALATE, TARTRATE"/>
    <property type="match status" value="1"/>
</dbReference>
<evidence type="ECO:0000313" key="5">
    <source>
        <dbReference type="Proteomes" id="UP000000323"/>
    </source>
</evidence>
<dbReference type="Pfam" id="PF00180">
    <property type="entry name" value="Iso_dh"/>
    <property type="match status" value="1"/>
</dbReference>
<dbReference type="InterPro" id="IPR024084">
    <property type="entry name" value="IsoPropMal-DH-like_dom"/>
</dbReference>
<dbReference type="EMBL" id="CP001825">
    <property type="protein sequence ID" value="ACZ41705.1"/>
    <property type="molecule type" value="Genomic_DNA"/>
</dbReference>
<keyword evidence="5" id="KW-1185">Reference proteome</keyword>
<evidence type="ECO:0000256" key="2">
    <source>
        <dbReference type="ARBA" id="ARBA00023002"/>
    </source>
</evidence>
<dbReference type="SMART" id="SM01329">
    <property type="entry name" value="Iso_dh"/>
    <property type="match status" value="1"/>
</dbReference>
<gene>
    <name evidence="4" type="ordered locus">Tter_0788</name>
</gene>
<evidence type="ECO:0000313" key="4">
    <source>
        <dbReference type="EMBL" id="ACZ41705.1"/>
    </source>
</evidence>
<organism evidence="4 5">
    <name type="scientific">Thermobaculum terrenum (strain ATCC BAA-798 / CCMEE 7001 / YNP1)</name>
    <dbReference type="NCBI Taxonomy" id="525904"/>
    <lineage>
        <taxon>Bacteria</taxon>
        <taxon>Bacillati</taxon>
        <taxon>Chloroflexota</taxon>
        <taxon>Chloroflexia</taxon>
        <taxon>Candidatus Thermobaculales</taxon>
        <taxon>Candidatus Thermobaculaceae</taxon>
        <taxon>Thermobaculum</taxon>
    </lineage>
</organism>
<dbReference type="PANTHER" id="PTHR11835:SF34">
    <property type="entry name" value="ISOCITRATE DEHYDROGENASE [NAD] SUBUNIT ALPHA, MITOCHONDRIAL"/>
    <property type="match status" value="1"/>
</dbReference>
<dbReference type="PROSITE" id="PS00470">
    <property type="entry name" value="IDH_IMDH"/>
    <property type="match status" value="1"/>
</dbReference>
<dbReference type="OrthoDB" id="9806254at2"/>
<dbReference type="HOGENOM" id="CLU_031953_0_1_0"/>
<evidence type="ECO:0000256" key="1">
    <source>
        <dbReference type="ARBA" id="ARBA00007769"/>
    </source>
</evidence>
<sequence>MTYRITLIPGDGIGPELTEATKMVLEATGVPFEWDIQQAGENVIAAEGTPLPQRVIDSIKKNKVALKGPITTPVGTGFRSVNVALRKALNLYANLRPCKTYKGVQSRYENIDLVVVRENTEDLYSGIEFERGTQEAKEATEFLSKLSSAKIPDESGIGIKFISVEGTRRIARFAFEYARQNGRKKVSIVHKANIMKYTDGLFLEIAREVAKEYPEIECNDVIVDNMCMQLVQKPELYDVLLCPNLYGDIISDLCAGLVGGLGVAPGANIGEDGALFEPIHGSAPKYAGQNKANPMAMMLSGVMMLRHLGERDAADKLERAIAEVIAEGKTVTYDLLPMDQRDRASGTSEVARAIVEKLQKM</sequence>
<dbReference type="AlphaFoldDB" id="D1CFJ9"/>
<name>D1CFJ9_THET1</name>
<dbReference type="Gene3D" id="3.40.718.10">
    <property type="entry name" value="Isopropylmalate Dehydrogenase"/>
    <property type="match status" value="1"/>
</dbReference>
<dbReference type="GO" id="GO:0006099">
    <property type="term" value="P:tricarboxylic acid cycle"/>
    <property type="evidence" value="ECO:0007669"/>
    <property type="project" value="TreeGrafter"/>
</dbReference>
<keyword evidence="2 4" id="KW-0560">Oxidoreductase</keyword>
<dbReference type="eggNOG" id="COG0473">
    <property type="taxonomic scope" value="Bacteria"/>
</dbReference>
<evidence type="ECO:0000259" key="3">
    <source>
        <dbReference type="SMART" id="SM01329"/>
    </source>
</evidence>
<dbReference type="GO" id="GO:0051287">
    <property type="term" value="F:NAD binding"/>
    <property type="evidence" value="ECO:0007669"/>
    <property type="project" value="InterPro"/>
</dbReference>
<dbReference type="Proteomes" id="UP000000323">
    <property type="component" value="Chromosome 1"/>
</dbReference>
<protein>
    <submittedName>
        <fullName evidence="4">Isocitrate dehydrogenase (NAD(+))</fullName>
        <ecNumber evidence="4">1.1.1.41</ecNumber>
    </submittedName>
</protein>
<reference evidence="5" key="1">
    <citation type="journal article" date="2010" name="Stand. Genomic Sci.">
        <title>Complete genome sequence of 'Thermobaculum terrenum' type strain (YNP1).</title>
        <authorList>
            <person name="Kiss H."/>
            <person name="Cleland D."/>
            <person name="Lapidus A."/>
            <person name="Lucas S."/>
            <person name="Glavina Del Rio T."/>
            <person name="Nolan M."/>
            <person name="Tice H."/>
            <person name="Han C."/>
            <person name="Goodwin L."/>
            <person name="Pitluck S."/>
            <person name="Liolios K."/>
            <person name="Ivanova N."/>
            <person name="Mavromatis K."/>
            <person name="Ovchinnikova G."/>
            <person name="Pati A."/>
            <person name="Chen A."/>
            <person name="Palaniappan K."/>
            <person name="Land M."/>
            <person name="Hauser L."/>
            <person name="Chang Y."/>
            <person name="Jeffries C."/>
            <person name="Lu M."/>
            <person name="Brettin T."/>
            <person name="Detter J."/>
            <person name="Goker M."/>
            <person name="Tindall B."/>
            <person name="Beck B."/>
            <person name="McDermott T."/>
            <person name="Woyke T."/>
            <person name="Bristow J."/>
            <person name="Eisen J."/>
            <person name="Markowitz V."/>
            <person name="Hugenholtz P."/>
            <person name="Kyrpides N."/>
            <person name="Klenk H."/>
            <person name="Cheng J."/>
        </authorList>
    </citation>
    <scope>NUCLEOTIDE SEQUENCE [LARGE SCALE GENOMIC DNA]</scope>
    <source>
        <strain evidence="5">ATCC BAA-798 / YNP1</strain>
    </source>
</reference>
<feature type="domain" description="Isopropylmalate dehydrogenase-like" evidence="3">
    <location>
        <begin position="4"/>
        <end position="354"/>
    </location>
</feature>
<dbReference type="EC" id="1.1.1.41" evidence="4"/>
<dbReference type="STRING" id="525904.Tter_0788"/>
<dbReference type="GO" id="GO:0006102">
    <property type="term" value="P:isocitrate metabolic process"/>
    <property type="evidence" value="ECO:0007669"/>
    <property type="project" value="TreeGrafter"/>
</dbReference>
<dbReference type="GO" id="GO:0004449">
    <property type="term" value="F:isocitrate dehydrogenase (NAD+) activity"/>
    <property type="evidence" value="ECO:0007669"/>
    <property type="project" value="UniProtKB-EC"/>
</dbReference>